<evidence type="ECO:0000259" key="8">
    <source>
        <dbReference type="SMART" id="SM00014"/>
    </source>
</evidence>
<organism evidence="9 10">
    <name type="scientific">Candidatus Gottesmanbacteria bacterium RIFCSPLOWO2_01_FULL_39_12b</name>
    <dbReference type="NCBI Taxonomy" id="1798388"/>
    <lineage>
        <taxon>Bacteria</taxon>
        <taxon>Candidatus Gottesmaniibacteriota</taxon>
    </lineage>
</organism>
<accession>A0A1F6ARG3</accession>
<dbReference type="SMART" id="SM00014">
    <property type="entry name" value="acidPPc"/>
    <property type="match status" value="1"/>
</dbReference>
<dbReference type="AlphaFoldDB" id="A0A1F6ARG3"/>
<dbReference type="InterPro" id="IPR000326">
    <property type="entry name" value="PAP2/HPO"/>
</dbReference>
<evidence type="ECO:0000256" key="1">
    <source>
        <dbReference type="ARBA" id="ARBA00004651"/>
    </source>
</evidence>
<evidence type="ECO:0000256" key="2">
    <source>
        <dbReference type="ARBA" id="ARBA00022475"/>
    </source>
</evidence>
<evidence type="ECO:0000256" key="7">
    <source>
        <dbReference type="SAM" id="Phobius"/>
    </source>
</evidence>
<sequence length="187" mass="21419">MQSLINLDQSLFLLINHLPHNFFLDSFFGFMTAIGFMGLIWLMIALVLNLYYRKGMKNLFKELILAEIFYFFLVELLLKNLSARLRPQFILPRTILPFDLLQGKPFDLSQSFSFPSGHATIAFAGAYILGKTHRKFAFFYYLLALLISFSRIYLGKHYPGDVVAGAILGLLIGYLSSLGHLSRYEKS</sequence>
<dbReference type="Pfam" id="PF01569">
    <property type="entry name" value="PAP2"/>
    <property type="match status" value="1"/>
</dbReference>
<dbReference type="PANTHER" id="PTHR14969:SF62">
    <property type="entry name" value="DECAPRENYLPHOSPHORYL-5-PHOSPHORIBOSE PHOSPHATASE RV3807C-RELATED"/>
    <property type="match status" value="1"/>
</dbReference>
<gene>
    <name evidence="9" type="ORF">A2960_03000</name>
</gene>
<protein>
    <recommendedName>
        <fullName evidence="8">Phosphatidic acid phosphatase type 2/haloperoxidase domain-containing protein</fullName>
    </recommendedName>
</protein>
<dbReference type="GO" id="GO:0016787">
    <property type="term" value="F:hydrolase activity"/>
    <property type="evidence" value="ECO:0007669"/>
    <property type="project" value="UniProtKB-KW"/>
</dbReference>
<keyword evidence="3 7" id="KW-0812">Transmembrane</keyword>
<evidence type="ECO:0000313" key="9">
    <source>
        <dbReference type="EMBL" id="OGG27083.1"/>
    </source>
</evidence>
<dbReference type="PANTHER" id="PTHR14969">
    <property type="entry name" value="SPHINGOSINE-1-PHOSPHATE PHOSPHOHYDROLASE"/>
    <property type="match status" value="1"/>
</dbReference>
<feature type="transmembrane region" description="Helical" evidence="7">
    <location>
        <begin position="160"/>
        <end position="181"/>
    </location>
</feature>
<evidence type="ECO:0000256" key="6">
    <source>
        <dbReference type="ARBA" id="ARBA00023136"/>
    </source>
</evidence>
<keyword evidence="4" id="KW-0378">Hydrolase</keyword>
<keyword evidence="5 7" id="KW-1133">Transmembrane helix</keyword>
<dbReference type="EMBL" id="MFJR01000007">
    <property type="protein sequence ID" value="OGG27083.1"/>
    <property type="molecule type" value="Genomic_DNA"/>
</dbReference>
<dbReference type="Proteomes" id="UP000176609">
    <property type="component" value="Unassembled WGS sequence"/>
</dbReference>
<dbReference type="SUPFAM" id="SSF48317">
    <property type="entry name" value="Acid phosphatase/Vanadium-dependent haloperoxidase"/>
    <property type="match status" value="1"/>
</dbReference>
<feature type="transmembrane region" description="Helical" evidence="7">
    <location>
        <begin position="136"/>
        <end position="154"/>
    </location>
</feature>
<feature type="transmembrane region" description="Helical" evidence="7">
    <location>
        <begin position="59"/>
        <end position="78"/>
    </location>
</feature>
<evidence type="ECO:0000256" key="3">
    <source>
        <dbReference type="ARBA" id="ARBA00022692"/>
    </source>
</evidence>
<feature type="transmembrane region" description="Helical" evidence="7">
    <location>
        <begin position="112"/>
        <end position="129"/>
    </location>
</feature>
<proteinExistence type="predicted"/>
<feature type="transmembrane region" description="Helical" evidence="7">
    <location>
        <begin position="27"/>
        <end position="52"/>
    </location>
</feature>
<evidence type="ECO:0000313" key="10">
    <source>
        <dbReference type="Proteomes" id="UP000176609"/>
    </source>
</evidence>
<dbReference type="Gene3D" id="1.20.144.10">
    <property type="entry name" value="Phosphatidic acid phosphatase type 2/haloperoxidase"/>
    <property type="match status" value="1"/>
</dbReference>
<evidence type="ECO:0000256" key="5">
    <source>
        <dbReference type="ARBA" id="ARBA00022989"/>
    </source>
</evidence>
<name>A0A1F6ARG3_9BACT</name>
<dbReference type="InterPro" id="IPR036938">
    <property type="entry name" value="PAP2/HPO_sf"/>
</dbReference>
<keyword evidence="2" id="KW-1003">Cell membrane</keyword>
<keyword evidence="6 7" id="KW-0472">Membrane</keyword>
<comment type="caution">
    <text evidence="9">The sequence shown here is derived from an EMBL/GenBank/DDBJ whole genome shotgun (WGS) entry which is preliminary data.</text>
</comment>
<feature type="domain" description="Phosphatidic acid phosphatase type 2/haloperoxidase" evidence="8">
    <location>
        <begin position="59"/>
        <end position="177"/>
    </location>
</feature>
<evidence type="ECO:0000256" key="4">
    <source>
        <dbReference type="ARBA" id="ARBA00022801"/>
    </source>
</evidence>
<dbReference type="GO" id="GO:0005886">
    <property type="term" value="C:plasma membrane"/>
    <property type="evidence" value="ECO:0007669"/>
    <property type="project" value="UniProtKB-SubCell"/>
</dbReference>
<comment type="subcellular location">
    <subcellularLocation>
        <location evidence="1">Cell membrane</location>
        <topology evidence="1">Multi-pass membrane protein</topology>
    </subcellularLocation>
</comment>
<reference evidence="9 10" key="1">
    <citation type="journal article" date="2016" name="Nat. Commun.">
        <title>Thousands of microbial genomes shed light on interconnected biogeochemical processes in an aquifer system.</title>
        <authorList>
            <person name="Anantharaman K."/>
            <person name="Brown C.T."/>
            <person name="Hug L.A."/>
            <person name="Sharon I."/>
            <person name="Castelle C.J."/>
            <person name="Probst A.J."/>
            <person name="Thomas B.C."/>
            <person name="Singh A."/>
            <person name="Wilkins M.J."/>
            <person name="Karaoz U."/>
            <person name="Brodie E.L."/>
            <person name="Williams K.H."/>
            <person name="Hubbard S.S."/>
            <person name="Banfield J.F."/>
        </authorList>
    </citation>
    <scope>NUCLEOTIDE SEQUENCE [LARGE SCALE GENOMIC DNA]</scope>
</reference>